<dbReference type="Gene3D" id="3.90.330.10">
    <property type="entry name" value="Nitrile hydratase alpha /Thiocyanate hydrolase gamma"/>
    <property type="match status" value="1"/>
</dbReference>
<dbReference type="AlphaFoldDB" id="A0A542ZAF0"/>
<name>A0A542ZAF0_9ACTN</name>
<dbReference type="OrthoDB" id="3402375at2"/>
<evidence type="ECO:0000313" key="2">
    <source>
        <dbReference type="Proteomes" id="UP000316196"/>
    </source>
</evidence>
<protein>
    <recommendedName>
        <fullName evidence="3">NHLP leader peptide family natural product</fullName>
    </recommendedName>
</protein>
<dbReference type="InterPro" id="IPR036648">
    <property type="entry name" value="CN_Hdrase_a/SCN_Hdrase_g_sf"/>
</dbReference>
<organism evidence="1 2">
    <name type="scientific">Propioniferax innocua</name>
    <dbReference type="NCBI Taxonomy" id="1753"/>
    <lineage>
        <taxon>Bacteria</taxon>
        <taxon>Bacillati</taxon>
        <taxon>Actinomycetota</taxon>
        <taxon>Actinomycetes</taxon>
        <taxon>Propionibacteriales</taxon>
        <taxon>Propionibacteriaceae</taxon>
        <taxon>Propioniferax</taxon>
    </lineage>
</organism>
<evidence type="ECO:0008006" key="3">
    <source>
        <dbReference type="Google" id="ProtNLM"/>
    </source>
</evidence>
<comment type="caution">
    <text evidence="1">The sequence shown here is derived from an EMBL/GenBank/DDBJ whole genome shotgun (WGS) entry which is preliminary data.</text>
</comment>
<dbReference type="RefSeq" id="WP_142094408.1">
    <property type="nucleotide sequence ID" value="NZ_BAAAMD010000003.1"/>
</dbReference>
<dbReference type="SUPFAM" id="SSF56209">
    <property type="entry name" value="Nitrile hydratase alpha chain"/>
    <property type="match status" value="1"/>
</dbReference>
<dbReference type="Proteomes" id="UP000316196">
    <property type="component" value="Unassembled WGS sequence"/>
</dbReference>
<gene>
    <name evidence="1" type="ORF">FB460_2394</name>
</gene>
<proteinExistence type="predicted"/>
<keyword evidence="2" id="KW-1185">Reference proteome</keyword>
<reference evidence="1 2" key="1">
    <citation type="submission" date="2019-06" db="EMBL/GenBank/DDBJ databases">
        <title>Sequencing the genomes of 1000 actinobacteria strains.</title>
        <authorList>
            <person name="Klenk H.-P."/>
        </authorList>
    </citation>
    <scope>NUCLEOTIDE SEQUENCE [LARGE SCALE GENOMIC DNA]</scope>
    <source>
        <strain evidence="1 2">DSM 8251</strain>
    </source>
</reference>
<dbReference type="GO" id="GO:0046914">
    <property type="term" value="F:transition metal ion binding"/>
    <property type="evidence" value="ECO:0007669"/>
    <property type="project" value="InterPro"/>
</dbReference>
<sequence>MAMTDAEREQFKKQYSDIMVTAWADDDFRRQLVEAPRDVLVDRGIEAPADATIEVVTEGVATAEDGLETQLEAWEKGLTSGSIKLYVPKAPELDQKGLSPEELATVTGGYCCSCCCA</sequence>
<evidence type="ECO:0000313" key="1">
    <source>
        <dbReference type="EMBL" id="TQL57317.1"/>
    </source>
</evidence>
<accession>A0A542ZAF0</accession>
<dbReference type="GO" id="GO:0003824">
    <property type="term" value="F:catalytic activity"/>
    <property type="evidence" value="ECO:0007669"/>
    <property type="project" value="InterPro"/>
</dbReference>
<dbReference type="EMBL" id="VFOR01000003">
    <property type="protein sequence ID" value="TQL57317.1"/>
    <property type="molecule type" value="Genomic_DNA"/>
</dbReference>